<dbReference type="GO" id="GO:0071978">
    <property type="term" value="P:bacterial-type flagellum-dependent swarming motility"/>
    <property type="evidence" value="ECO:0007669"/>
    <property type="project" value="TreeGrafter"/>
</dbReference>
<gene>
    <name evidence="11" type="ordered locus">Clole_2448</name>
</gene>
<evidence type="ECO:0000256" key="7">
    <source>
        <dbReference type="ARBA" id="ARBA00022779"/>
    </source>
</evidence>
<comment type="subcellular location">
    <subcellularLocation>
        <location evidence="2">Cell membrane</location>
        <topology evidence="2">Single-pass membrane protein</topology>
    </subcellularLocation>
</comment>
<dbReference type="InterPro" id="IPR005503">
    <property type="entry name" value="FliL"/>
</dbReference>
<dbReference type="EMBL" id="CP002582">
    <property type="protein sequence ID" value="ADZ84154.1"/>
    <property type="molecule type" value="Genomic_DNA"/>
</dbReference>
<keyword evidence="5 10" id="KW-0145">Chemotaxis</keyword>
<evidence type="ECO:0000256" key="4">
    <source>
        <dbReference type="ARBA" id="ARBA00022475"/>
    </source>
</evidence>
<feature type="transmembrane region" description="Helical" evidence="10">
    <location>
        <begin position="7"/>
        <end position="28"/>
    </location>
</feature>
<evidence type="ECO:0000256" key="6">
    <source>
        <dbReference type="ARBA" id="ARBA00022692"/>
    </source>
</evidence>
<dbReference type="GO" id="GO:0009425">
    <property type="term" value="C:bacterial-type flagellum basal body"/>
    <property type="evidence" value="ECO:0007669"/>
    <property type="project" value="InterPro"/>
</dbReference>
<protein>
    <recommendedName>
        <fullName evidence="10">Flagellar protein FliL</fullName>
    </recommendedName>
</protein>
<evidence type="ECO:0000313" key="11">
    <source>
        <dbReference type="EMBL" id="ADZ84154.1"/>
    </source>
</evidence>
<dbReference type="PANTHER" id="PTHR35091:SF2">
    <property type="entry name" value="FLAGELLAR PROTEIN FLIL"/>
    <property type="match status" value="1"/>
</dbReference>
<name>F2JGR2_CELLD</name>
<organism evidence="11 12">
    <name type="scientific">Cellulosilyticum lentocellum (strain ATCC 49066 / DSM 5427 / NCIMB 11756 / RHM5)</name>
    <name type="common">Clostridium lentocellum</name>
    <dbReference type="NCBI Taxonomy" id="642492"/>
    <lineage>
        <taxon>Bacteria</taxon>
        <taxon>Bacillati</taxon>
        <taxon>Bacillota</taxon>
        <taxon>Clostridia</taxon>
        <taxon>Lachnospirales</taxon>
        <taxon>Cellulosilyticaceae</taxon>
        <taxon>Cellulosilyticum</taxon>
    </lineage>
</organism>
<keyword evidence="11" id="KW-0282">Flagellum</keyword>
<dbReference type="KEGG" id="cle:Clole_2448"/>
<keyword evidence="9 10" id="KW-0472">Membrane</keyword>
<dbReference type="STRING" id="642492.Clole_2448"/>
<dbReference type="GO" id="GO:0006935">
    <property type="term" value="P:chemotaxis"/>
    <property type="evidence" value="ECO:0007669"/>
    <property type="project" value="UniProtKB-KW"/>
</dbReference>
<dbReference type="Proteomes" id="UP000008467">
    <property type="component" value="Chromosome"/>
</dbReference>
<evidence type="ECO:0000256" key="3">
    <source>
        <dbReference type="ARBA" id="ARBA00008281"/>
    </source>
</evidence>
<keyword evidence="6 10" id="KW-0812">Transmembrane</keyword>
<keyword evidence="4 10" id="KW-1003">Cell membrane</keyword>
<evidence type="ECO:0000256" key="5">
    <source>
        <dbReference type="ARBA" id="ARBA00022500"/>
    </source>
</evidence>
<keyword evidence="11" id="KW-0966">Cell projection</keyword>
<evidence type="ECO:0000313" key="12">
    <source>
        <dbReference type="Proteomes" id="UP000008467"/>
    </source>
</evidence>
<reference evidence="11 12" key="1">
    <citation type="journal article" date="2011" name="J. Bacteriol.">
        <title>Complete genome sequence of the cellulose-degrading bacterium Cellulosilyticum lentocellum.</title>
        <authorList>
            <consortium name="US DOE Joint Genome Institute"/>
            <person name="Miller D.A."/>
            <person name="Suen G."/>
            <person name="Bruce D."/>
            <person name="Copeland A."/>
            <person name="Cheng J.F."/>
            <person name="Detter C."/>
            <person name="Goodwin L.A."/>
            <person name="Han C.S."/>
            <person name="Hauser L.J."/>
            <person name="Land M.L."/>
            <person name="Lapidus A."/>
            <person name="Lucas S."/>
            <person name="Meincke L."/>
            <person name="Pitluck S."/>
            <person name="Tapia R."/>
            <person name="Teshima H."/>
            <person name="Woyke T."/>
            <person name="Fox B.G."/>
            <person name="Angert E.R."/>
            <person name="Currie C.R."/>
        </authorList>
    </citation>
    <scope>NUCLEOTIDE SEQUENCE [LARGE SCALE GENOMIC DNA]</scope>
    <source>
        <strain evidence="12">ATCC 49066 / DSM 5427 / NCIMB 11756 / RHM5</strain>
    </source>
</reference>
<comment type="similarity">
    <text evidence="3 10">Belongs to the FliL family.</text>
</comment>
<sequence>MESKFKLFVIIAIVVLGISIAASTFFVLKQMNESSNGQTAATEKELNLTEVSMGDAIMTNIAIGEDAVQHFAKIKISLGVDASDKKAYEAFTNAVTNQAASMRNELIAVIGEQTYTMLKANDGKAKLADEIVARLNKLLSTDIIYDVYYEEYFVQ</sequence>
<evidence type="ECO:0000256" key="10">
    <source>
        <dbReference type="RuleBase" id="RU364125"/>
    </source>
</evidence>
<keyword evidence="12" id="KW-1185">Reference proteome</keyword>
<keyword evidence="11" id="KW-0969">Cilium</keyword>
<dbReference type="HOGENOM" id="CLU_1692333_0_0_9"/>
<evidence type="ECO:0000256" key="1">
    <source>
        <dbReference type="ARBA" id="ARBA00002254"/>
    </source>
</evidence>
<dbReference type="RefSeq" id="WP_013657447.1">
    <property type="nucleotide sequence ID" value="NC_015275.1"/>
</dbReference>
<evidence type="ECO:0000256" key="2">
    <source>
        <dbReference type="ARBA" id="ARBA00004162"/>
    </source>
</evidence>
<evidence type="ECO:0000256" key="8">
    <source>
        <dbReference type="ARBA" id="ARBA00022989"/>
    </source>
</evidence>
<dbReference type="GO" id="GO:0005886">
    <property type="term" value="C:plasma membrane"/>
    <property type="evidence" value="ECO:0007669"/>
    <property type="project" value="UniProtKB-SubCell"/>
</dbReference>
<accession>F2JGR2</accession>
<evidence type="ECO:0000256" key="9">
    <source>
        <dbReference type="ARBA" id="ARBA00023136"/>
    </source>
</evidence>
<dbReference type="AlphaFoldDB" id="F2JGR2"/>
<dbReference type="Pfam" id="PF03748">
    <property type="entry name" value="FliL"/>
    <property type="match status" value="1"/>
</dbReference>
<proteinExistence type="inferred from homology"/>
<comment type="function">
    <text evidence="1 10">Controls the rotational direction of flagella during chemotaxis.</text>
</comment>
<keyword evidence="7 10" id="KW-0283">Flagellar rotation</keyword>
<keyword evidence="8 10" id="KW-1133">Transmembrane helix</keyword>
<dbReference type="PANTHER" id="PTHR35091">
    <property type="entry name" value="FLAGELLAR PROTEIN FLIL"/>
    <property type="match status" value="1"/>
</dbReference>